<feature type="chain" id="PRO_5008747576" evidence="1">
    <location>
        <begin position="35"/>
        <end position="163"/>
    </location>
</feature>
<sequence>MFTKRRTLARLGTALTASAALLGAALVSATPAQAATSCSAEQHKEMDTPGANVDVYIKLCFRSHYNDAMAYVRWADAGGYEFDNFDLHLRLERNDAVVGMDSFDLTDEINNWGASDSIELYGAPTSVTSGSGWSADGYVKYNIDGDGKGDFTWSLTGSPEISS</sequence>
<evidence type="ECO:0000256" key="1">
    <source>
        <dbReference type="SAM" id="SignalP"/>
    </source>
</evidence>
<organism evidence="2 3">
    <name type="scientific">Micromonospora citrea</name>
    <dbReference type="NCBI Taxonomy" id="47855"/>
    <lineage>
        <taxon>Bacteria</taxon>
        <taxon>Bacillati</taxon>
        <taxon>Actinomycetota</taxon>
        <taxon>Actinomycetes</taxon>
        <taxon>Micromonosporales</taxon>
        <taxon>Micromonosporaceae</taxon>
        <taxon>Micromonospora</taxon>
    </lineage>
</organism>
<dbReference type="RefSeq" id="WP_141721620.1">
    <property type="nucleotide sequence ID" value="NZ_FMHZ01000002.1"/>
</dbReference>
<dbReference type="AlphaFoldDB" id="A0A1C6U969"/>
<feature type="signal peptide" evidence="1">
    <location>
        <begin position="1"/>
        <end position="34"/>
    </location>
</feature>
<reference evidence="3" key="1">
    <citation type="submission" date="2016-06" db="EMBL/GenBank/DDBJ databases">
        <authorList>
            <person name="Varghese N."/>
            <person name="Submissions Spin"/>
        </authorList>
    </citation>
    <scope>NUCLEOTIDE SEQUENCE [LARGE SCALE GENOMIC DNA]</scope>
    <source>
        <strain evidence="3">DSM 43903</strain>
    </source>
</reference>
<dbReference type="Proteomes" id="UP000199001">
    <property type="component" value="Unassembled WGS sequence"/>
</dbReference>
<evidence type="ECO:0000313" key="2">
    <source>
        <dbReference type="EMBL" id="SCL50572.1"/>
    </source>
</evidence>
<gene>
    <name evidence="2" type="ORF">GA0070606_1656</name>
</gene>
<keyword evidence="3" id="KW-1185">Reference proteome</keyword>
<dbReference type="PROSITE" id="PS51318">
    <property type="entry name" value="TAT"/>
    <property type="match status" value="1"/>
</dbReference>
<dbReference type="InterPro" id="IPR006311">
    <property type="entry name" value="TAT_signal"/>
</dbReference>
<keyword evidence="1" id="KW-0732">Signal</keyword>
<proteinExistence type="predicted"/>
<protein>
    <submittedName>
        <fullName evidence="2">Uncharacterized protein</fullName>
    </submittedName>
</protein>
<evidence type="ECO:0000313" key="3">
    <source>
        <dbReference type="Proteomes" id="UP000199001"/>
    </source>
</evidence>
<accession>A0A1C6U969</accession>
<dbReference type="OrthoDB" id="3536544at2"/>
<name>A0A1C6U969_9ACTN</name>
<dbReference type="EMBL" id="FMHZ01000002">
    <property type="protein sequence ID" value="SCL50572.1"/>
    <property type="molecule type" value="Genomic_DNA"/>
</dbReference>
<dbReference type="STRING" id="47855.GA0070606_1656"/>